<sequence length="301" mass="33932">MTKFGRRGGTALRIDVPWIKELKAPFHFGPFYIFGGLFFALTSCAFVLMSLDGGMSLTYLGLLIWGLTFTVLLWYPDIVWRISARRGVNKACFKDGAVRVAKSGFRDPSALAPAYFLLMYVGHLLIMVDLYVLKDSEEPRLTLIAHPIVNVLFLVFCVIAIVRMFTVKPVLEMELVLSPERIRVSVGRLNLMDIPWEDIVGFSIGNSGSRGEKLMSFLSFETYSEYKVKRGILFDPIGGETRFDLKSYDTEPNAIVRVVKEFFENPEKRAVLGTPEGVDFVTYGPSWNEVRKLKVGAEWGG</sequence>
<evidence type="ECO:0000313" key="2">
    <source>
        <dbReference type="EMBL" id="HJE91422.1"/>
    </source>
</evidence>
<evidence type="ECO:0000313" key="3">
    <source>
        <dbReference type="Proteomes" id="UP000776650"/>
    </source>
</evidence>
<reference evidence="2" key="2">
    <citation type="submission" date="2021-09" db="EMBL/GenBank/DDBJ databases">
        <authorList>
            <person name="Gilroy R."/>
        </authorList>
    </citation>
    <scope>NUCLEOTIDE SEQUENCE</scope>
    <source>
        <strain evidence="2">ChiGjej1B1-18357</strain>
    </source>
</reference>
<proteinExistence type="predicted"/>
<protein>
    <submittedName>
        <fullName evidence="2">Uncharacterized protein</fullName>
    </submittedName>
</protein>
<feature type="transmembrane region" description="Helical" evidence="1">
    <location>
        <begin position="144"/>
        <end position="165"/>
    </location>
</feature>
<organism evidence="2 3">
    <name type="scientific">Dietzia timorensis</name>
    <dbReference type="NCBI Taxonomy" id="499555"/>
    <lineage>
        <taxon>Bacteria</taxon>
        <taxon>Bacillati</taxon>
        <taxon>Actinomycetota</taxon>
        <taxon>Actinomycetes</taxon>
        <taxon>Mycobacteriales</taxon>
        <taxon>Dietziaceae</taxon>
        <taxon>Dietzia</taxon>
    </lineage>
</organism>
<keyword evidence="1" id="KW-1133">Transmembrane helix</keyword>
<reference evidence="2" key="1">
    <citation type="journal article" date="2021" name="PeerJ">
        <title>Extensive microbial diversity within the chicken gut microbiome revealed by metagenomics and culture.</title>
        <authorList>
            <person name="Gilroy R."/>
            <person name="Ravi A."/>
            <person name="Getino M."/>
            <person name="Pursley I."/>
            <person name="Horton D.L."/>
            <person name="Alikhan N.F."/>
            <person name="Baker D."/>
            <person name="Gharbi K."/>
            <person name="Hall N."/>
            <person name="Watson M."/>
            <person name="Adriaenssens E.M."/>
            <person name="Foster-Nyarko E."/>
            <person name="Jarju S."/>
            <person name="Secka A."/>
            <person name="Antonio M."/>
            <person name="Oren A."/>
            <person name="Chaudhuri R.R."/>
            <person name="La Ragione R."/>
            <person name="Hildebrand F."/>
            <person name="Pallen M.J."/>
        </authorList>
    </citation>
    <scope>NUCLEOTIDE SEQUENCE</scope>
    <source>
        <strain evidence="2">ChiGjej1B1-18357</strain>
    </source>
</reference>
<feature type="transmembrane region" description="Helical" evidence="1">
    <location>
        <begin position="112"/>
        <end position="132"/>
    </location>
</feature>
<gene>
    <name evidence="2" type="ORF">K8V11_10485</name>
</gene>
<keyword evidence="1" id="KW-0472">Membrane</keyword>
<comment type="caution">
    <text evidence="2">The sequence shown here is derived from an EMBL/GenBank/DDBJ whole genome shotgun (WGS) entry which is preliminary data.</text>
</comment>
<dbReference type="RefSeq" id="WP_303913738.1">
    <property type="nucleotide sequence ID" value="NZ_DYXM01000206.1"/>
</dbReference>
<accession>A0A921F4I7</accession>
<name>A0A921F4I7_9ACTN</name>
<dbReference type="EMBL" id="DYXM01000206">
    <property type="protein sequence ID" value="HJE91422.1"/>
    <property type="molecule type" value="Genomic_DNA"/>
</dbReference>
<dbReference type="AlphaFoldDB" id="A0A921F4I7"/>
<evidence type="ECO:0000256" key="1">
    <source>
        <dbReference type="SAM" id="Phobius"/>
    </source>
</evidence>
<dbReference type="Proteomes" id="UP000776650">
    <property type="component" value="Unassembled WGS sequence"/>
</dbReference>
<keyword evidence="1" id="KW-0812">Transmembrane</keyword>
<feature type="transmembrane region" description="Helical" evidence="1">
    <location>
        <begin position="31"/>
        <end position="51"/>
    </location>
</feature>
<feature type="transmembrane region" description="Helical" evidence="1">
    <location>
        <begin position="57"/>
        <end position="76"/>
    </location>
</feature>